<dbReference type="GO" id="GO:0003677">
    <property type="term" value="F:DNA binding"/>
    <property type="evidence" value="ECO:0007669"/>
    <property type="project" value="UniProtKB-KW"/>
</dbReference>
<gene>
    <name evidence="8" type="ORF">SAMN04488052_102512</name>
</gene>
<evidence type="ECO:0000256" key="5">
    <source>
        <dbReference type="ARBA" id="ARBA00023163"/>
    </source>
</evidence>
<organism evidence="8 9">
    <name type="scientific">Aquisalimonas asiatica</name>
    <dbReference type="NCBI Taxonomy" id="406100"/>
    <lineage>
        <taxon>Bacteria</taxon>
        <taxon>Pseudomonadati</taxon>
        <taxon>Pseudomonadota</taxon>
        <taxon>Gammaproteobacteria</taxon>
        <taxon>Chromatiales</taxon>
        <taxon>Ectothiorhodospiraceae</taxon>
        <taxon>Aquisalimonas</taxon>
    </lineage>
</organism>
<dbReference type="PRINTS" id="PR00040">
    <property type="entry name" value="HTHMERR"/>
</dbReference>
<dbReference type="SUPFAM" id="SSF46955">
    <property type="entry name" value="Putative DNA-binding domain"/>
    <property type="match status" value="1"/>
</dbReference>
<dbReference type="STRING" id="406100.SAMN04488052_102512"/>
<comment type="subcellular location">
    <subcellularLocation>
        <location evidence="1">Cytoplasm</location>
    </subcellularLocation>
</comment>
<reference evidence="8 9" key="1">
    <citation type="submission" date="2016-10" db="EMBL/GenBank/DDBJ databases">
        <authorList>
            <person name="de Groot N.N."/>
        </authorList>
    </citation>
    <scope>NUCLEOTIDE SEQUENCE [LARGE SCALE GENOMIC DNA]</scope>
    <source>
        <strain evidence="8 9">CGMCC 1.6291</strain>
    </source>
</reference>
<evidence type="ECO:0000256" key="2">
    <source>
        <dbReference type="ARBA" id="ARBA00022490"/>
    </source>
</evidence>
<dbReference type="Gene3D" id="1.10.1660.10">
    <property type="match status" value="1"/>
</dbReference>
<dbReference type="AlphaFoldDB" id="A0A1H8S5L3"/>
<dbReference type="NCBIfam" id="TIGR02044">
    <property type="entry name" value="CueR"/>
    <property type="match status" value="1"/>
</dbReference>
<dbReference type="PROSITE" id="PS50937">
    <property type="entry name" value="HTH_MERR_2"/>
    <property type="match status" value="1"/>
</dbReference>
<dbReference type="InterPro" id="IPR011789">
    <property type="entry name" value="CueR"/>
</dbReference>
<dbReference type="GO" id="GO:0005507">
    <property type="term" value="F:copper ion binding"/>
    <property type="evidence" value="ECO:0007669"/>
    <property type="project" value="InterPro"/>
</dbReference>
<feature type="coiled-coil region" evidence="6">
    <location>
        <begin position="81"/>
        <end position="111"/>
    </location>
</feature>
<dbReference type="OrthoDB" id="9808480at2"/>
<evidence type="ECO:0000256" key="6">
    <source>
        <dbReference type="SAM" id="Coils"/>
    </source>
</evidence>
<dbReference type="InterPro" id="IPR009061">
    <property type="entry name" value="DNA-bd_dom_put_sf"/>
</dbReference>
<dbReference type="Proteomes" id="UP000199657">
    <property type="component" value="Unassembled WGS sequence"/>
</dbReference>
<dbReference type="PANTHER" id="PTHR30204">
    <property type="entry name" value="REDOX-CYCLING DRUG-SENSING TRANSCRIPTIONAL ACTIVATOR SOXR"/>
    <property type="match status" value="1"/>
</dbReference>
<proteinExistence type="predicted"/>
<sequence>MNIGEAARASGISAKMIRYYESVGLVGPAVRSDNGYRVYSETEVHMLRFIRRARDLGFSTAQIEQLVRLWRDQGRSSAEVKRVAQEHIDELQQKITELEAMKRTLEHLAQHCHGDQRPDCPIIDDLAGDPAARHGASGDN</sequence>
<dbReference type="GO" id="GO:0045893">
    <property type="term" value="P:positive regulation of DNA-templated transcription"/>
    <property type="evidence" value="ECO:0007669"/>
    <property type="project" value="InterPro"/>
</dbReference>
<evidence type="ECO:0000256" key="3">
    <source>
        <dbReference type="ARBA" id="ARBA00023015"/>
    </source>
</evidence>
<dbReference type="InterPro" id="IPR015358">
    <property type="entry name" value="Tscrpt_reg_MerR_DNA-bd"/>
</dbReference>
<feature type="domain" description="HTH merR-type" evidence="7">
    <location>
        <begin position="1"/>
        <end position="69"/>
    </location>
</feature>
<dbReference type="Pfam" id="PF00376">
    <property type="entry name" value="MerR"/>
    <property type="match status" value="1"/>
</dbReference>
<dbReference type="InterPro" id="IPR047057">
    <property type="entry name" value="MerR_fam"/>
</dbReference>
<dbReference type="CDD" id="cd01108">
    <property type="entry name" value="HTH_CueR"/>
    <property type="match status" value="1"/>
</dbReference>
<evidence type="ECO:0000313" key="8">
    <source>
        <dbReference type="EMBL" id="SEO73902.1"/>
    </source>
</evidence>
<dbReference type="GO" id="GO:0005737">
    <property type="term" value="C:cytoplasm"/>
    <property type="evidence" value="ECO:0007669"/>
    <property type="project" value="UniProtKB-SubCell"/>
</dbReference>
<evidence type="ECO:0000259" key="7">
    <source>
        <dbReference type="PROSITE" id="PS50937"/>
    </source>
</evidence>
<dbReference type="RefSeq" id="WP_091641448.1">
    <property type="nucleotide sequence ID" value="NZ_FOEG01000002.1"/>
</dbReference>
<name>A0A1H8S5L3_9GAMM</name>
<dbReference type="PANTHER" id="PTHR30204:SF94">
    <property type="entry name" value="HEAVY METAL-DEPENDENT TRANSCRIPTIONAL REGULATOR HI_0293-RELATED"/>
    <property type="match status" value="1"/>
</dbReference>
<evidence type="ECO:0000313" key="9">
    <source>
        <dbReference type="Proteomes" id="UP000199657"/>
    </source>
</evidence>
<dbReference type="Pfam" id="PF09278">
    <property type="entry name" value="MerR-DNA-bind"/>
    <property type="match status" value="1"/>
</dbReference>
<keyword evidence="9" id="KW-1185">Reference proteome</keyword>
<protein>
    <submittedName>
        <fullName evidence="8">Cu(I)-responsive transcriptional regulator</fullName>
    </submittedName>
</protein>
<dbReference type="PROSITE" id="PS00552">
    <property type="entry name" value="HTH_MERR_1"/>
    <property type="match status" value="1"/>
</dbReference>
<dbReference type="InterPro" id="IPR000551">
    <property type="entry name" value="MerR-type_HTH_dom"/>
</dbReference>
<evidence type="ECO:0000256" key="1">
    <source>
        <dbReference type="ARBA" id="ARBA00004496"/>
    </source>
</evidence>
<dbReference type="SMART" id="SM00422">
    <property type="entry name" value="HTH_MERR"/>
    <property type="match status" value="1"/>
</dbReference>
<evidence type="ECO:0000256" key="4">
    <source>
        <dbReference type="ARBA" id="ARBA00023125"/>
    </source>
</evidence>
<keyword evidence="4" id="KW-0238">DNA-binding</keyword>
<accession>A0A1H8S5L3</accession>
<dbReference type="EMBL" id="FOEG01000002">
    <property type="protein sequence ID" value="SEO73902.1"/>
    <property type="molecule type" value="Genomic_DNA"/>
</dbReference>
<keyword evidence="3" id="KW-0805">Transcription regulation</keyword>
<keyword evidence="2" id="KW-0963">Cytoplasm</keyword>
<dbReference type="GO" id="GO:0003700">
    <property type="term" value="F:DNA-binding transcription factor activity"/>
    <property type="evidence" value="ECO:0007669"/>
    <property type="project" value="InterPro"/>
</dbReference>
<keyword evidence="5" id="KW-0804">Transcription</keyword>
<keyword evidence="6" id="KW-0175">Coiled coil</keyword>